<gene>
    <name evidence="5" type="ORF">CLW00_111102</name>
</gene>
<dbReference type="InterPro" id="IPR013328">
    <property type="entry name" value="6PGD_dom2"/>
</dbReference>
<dbReference type="GO" id="GO:0009026">
    <property type="term" value="F:tagaturonate reductase activity"/>
    <property type="evidence" value="ECO:0007669"/>
    <property type="project" value="TreeGrafter"/>
</dbReference>
<dbReference type="Pfam" id="PF01232">
    <property type="entry name" value="Mannitol_dh"/>
    <property type="match status" value="1"/>
</dbReference>
<dbReference type="SUPFAM" id="SSF48179">
    <property type="entry name" value="6-phosphogluconate dehydrogenase C-terminal domain-like"/>
    <property type="match status" value="1"/>
</dbReference>
<dbReference type="Gene3D" id="3.40.50.720">
    <property type="entry name" value="NAD(P)-binding Rossmann-like Domain"/>
    <property type="match status" value="1"/>
</dbReference>
<dbReference type="Proteomes" id="UP000238157">
    <property type="component" value="Unassembled WGS sequence"/>
</dbReference>
<evidence type="ECO:0000259" key="4">
    <source>
        <dbReference type="Pfam" id="PF08125"/>
    </source>
</evidence>
<dbReference type="OrthoDB" id="9768714at2"/>
<dbReference type="GO" id="GO:0008926">
    <property type="term" value="F:mannitol-1-phosphate 5-dehydrogenase activity"/>
    <property type="evidence" value="ECO:0007669"/>
    <property type="project" value="TreeGrafter"/>
</dbReference>
<comment type="caution">
    <text evidence="5">The sequence shown here is derived from an EMBL/GenBank/DDBJ whole genome shotgun (WGS) entry which is preliminary data.</text>
</comment>
<dbReference type="NCBIfam" id="NF002969">
    <property type="entry name" value="PRK03643.1"/>
    <property type="match status" value="1"/>
</dbReference>
<dbReference type="PANTHER" id="PTHR30524">
    <property type="entry name" value="MANNITOL-1-PHOSPHATE 5-DEHYDROGENASE"/>
    <property type="match status" value="1"/>
</dbReference>
<dbReference type="Pfam" id="PF08125">
    <property type="entry name" value="Mannitol_dh_C"/>
    <property type="match status" value="1"/>
</dbReference>
<dbReference type="Gene3D" id="1.10.1040.10">
    <property type="entry name" value="N-(1-d-carboxylethyl)-l-norvaline Dehydrogenase, domain 2"/>
    <property type="match status" value="1"/>
</dbReference>
<keyword evidence="2" id="KW-0520">NAD</keyword>
<dbReference type="InterPro" id="IPR013118">
    <property type="entry name" value="Mannitol_DH_C"/>
</dbReference>
<feature type="domain" description="Mannitol dehydrogenase C-terminal" evidence="4">
    <location>
        <begin position="273"/>
        <end position="465"/>
    </location>
</feature>
<name>A0A2T0WGD2_9BACT</name>
<organism evidence="5 6">
    <name type="scientific">Mongoliibacter ruber</name>
    <dbReference type="NCBI Taxonomy" id="1750599"/>
    <lineage>
        <taxon>Bacteria</taxon>
        <taxon>Pseudomonadati</taxon>
        <taxon>Bacteroidota</taxon>
        <taxon>Cytophagia</taxon>
        <taxon>Cytophagales</taxon>
        <taxon>Cyclobacteriaceae</taxon>
        <taxon>Mongoliibacter</taxon>
    </lineage>
</organism>
<dbReference type="EMBL" id="PVTR01000011">
    <property type="protein sequence ID" value="PRY85759.1"/>
    <property type="molecule type" value="Genomic_DNA"/>
</dbReference>
<evidence type="ECO:0000313" key="5">
    <source>
        <dbReference type="EMBL" id="PRY85759.1"/>
    </source>
</evidence>
<evidence type="ECO:0000313" key="6">
    <source>
        <dbReference type="Proteomes" id="UP000238157"/>
    </source>
</evidence>
<dbReference type="InterPro" id="IPR013131">
    <property type="entry name" value="Mannitol_DH_N"/>
</dbReference>
<dbReference type="GO" id="GO:0019698">
    <property type="term" value="P:D-galacturonate catabolic process"/>
    <property type="evidence" value="ECO:0007669"/>
    <property type="project" value="TreeGrafter"/>
</dbReference>
<dbReference type="GO" id="GO:0005829">
    <property type="term" value="C:cytosol"/>
    <property type="evidence" value="ECO:0007669"/>
    <property type="project" value="TreeGrafter"/>
</dbReference>
<evidence type="ECO:0000259" key="3">
    <source>
        <dbReference type="Pfam" id="PF01232"/>
    </source>
</evidence>
<reference evidence="5 6" key="1">
    <citation type="submission" date="2018-03" db="EMBL/GenBank/DDBJ databases">
        <title>Genomic Encyclopedia of Archaeal and Bacterial Type Strains, Phase II (KMG-II): from individual species to whole genera.</title>
        <authorList>
            <person name="Goeker M."/>
        </authorList>
    </citation>
    <scope>NUCLEOTIDE SEQUENCE [LARGE SCALE GENOMIC DNA]</scope>
    <source>
        <strain evidence="5 6">DSM 27929</strain>
    </source>
</reference>
<dbReference type="PANTHER" id="PTHR30524:SF0">
    <property type="entry name" value="ALTRONATE OXIDOREDUCTASE-RELATED"/>
    <property type="match status" value="1"/>
</dbReference>
<feature type="domain" description="Mannitol dehydrogenase N-terminal" evidence="3">
    <location>
        <begin position="18"/>
        <end position="256"/>
    </location>
</feature>
<evidence type="ECO:0000256" key="1">
    <source>
        <dbReference type="ARBA" id="ARBA00023002"/>
    </source>
</evidence>
<sequence length="473" mass="53578">MKTLNRSNASSLKERPIKVLQFGEGNFLRGFADWMFDILNEKTAFDGDIQIVQPLKNGLGEMINQQDGLYHVLLQGILDGDTINESRLISCVRGVINPYDSWDNYLKLAENPDLKFIISNTTEAGIEFIAEDVVFESTPITFPAKLTALLWKRYNFFNGSKESGFVIIPCELIDQNGKNLLNCVLQYCKLWKLPAAFADWVVSSNVFCNTLVDRIVPGFPKDSIDVIQKTLGYTDNLVVKAEPFHLWVIEGPEELKTLLPVDKAQLNVKFVDDLTPYRLRKVRILNGAHTAMVPLAYLQGLRTVRECLEDKEFNSLLNDLIFKEITPTLNLPAEELNQFANDVLDRFRNPFVKHELSSIALNAISKFKVRVLPTIIEHHAKFGKLPKNLTASLAALILFYKGEFDGEKMPVQDDKDTVRFFDLTWSDETSLSKKINVILSNQSLWDTDLSGISGFAEAIEKEMELIMTTNAKD</sequence>
<evidence type="ECO:0000256" key="2">
    <source>
        <dbReference type="ARBA" id="ARBA00023027"/>
    </source>
</evidence>
<keyword evidence="1" id="KW-0560">Oxidoreductase</keyword>
<dbReference type="PRINTS" id="PR00084">
    <property type="entry name" value="MTLDHDRGNASE"/>
</dbReference>
<accession>A0A2T0WGD2</accession>
<dbReference type="GO" id="GO:0019592">
    <property type="term" value="P:mannitol catabolic process"/>
    <property type="evidence" value="ECO:0007669"/>
    <property type="project" value="TreeGrafter"/>
</dbReference>
<keyword evidence="6" id="KW-1185">Reference proteome</keyword>
<dbReference type="SUPFAM" id="SSF51735">
    <property type="entry name" value="NAD(P)-binding Rossmann-fold domains"/>
    <property type="match status" value="1"/>
</dbReference>
<dbReference type="InterPro" id="IPR008927">
    <property type="entry name" value="6-PGluconate_DH-like_C_sf"/>
</dbReference>
<dbReference type="AlphaFoldDB" id="A0A2T0WGD2"/>
<proteinExistence type="predicted"/>
<dbReference type="RefSeq" id="WP_106134927.1">
    <property type="nucleotide sequence ID" value="NZ_PVTR01000011.1"/>
</dbReference>
<dbReference type="InterPro" id="IPR036291">
    <property type="entry name" value="NAD(P)-bd_dom_sf"/>
</dbReference>
<protein>
    <submittedName>
        <fullName evidence="5">Tagaturonate reductase</fullName>
    </submittedName>
</protein>
<dbReference type="InterPro" id="IPR000669">
    <property type="entry name" value="Mannitol_DH"/>
</dbReference>